<dbReference type="InterPro" id="IPR052895">
    <property type="entry name" value="HetReg/Transcr_Mod"/>
</dbReference>
<evidence type="ECO:0000259" key="1">
    <source>
        <dbReference type="Pfam" id="PF06985"/>
    </source>
</evidence>
<comment type="caution">
    <text evidence="2">The sequence shown here is derived from an EMBL/GenBank/DDBJ whole genome shotgun (WGS) entry which is preliminary data.</text>
</comment>
<dbReference type="AlphaFoldDB" id="A0AAD4F874"/>
<reference evidence="2" key="1">
    <citation type="submission" date="2023-02" db="EMBL/GenBank/DDBJ databases">
        <authorList>
            <person name="Palmer J.M."/>
        </authorList>
    </citation>
    <scope>NUCLEOTIDE SEQUENCE</scope>
    <source>
        <strain evidence="2">FW57</strain>
    </source>
</reference>
<dbReference type="EMBL" id="JAHCVI010000001">
    <property type="protein sequence ID" value="KAG7294440.1"/>
    <property type="molecule type" value="Genomic_DNA"/>
</dbReference>
<proteinExistence type="predicted"/>
<dbReference type="PANTHER" id="PTHR24148:SF73">
    <property type="entry name" value="HET DOMAIN PROTEIN (AFU_ORTHOLOGUE AFUA_8G01020)"/>
    <property type="match status" value="1"/>
</dbReference>
<feature type="domain" description="Heterokaryon incompatibility" evidence="1">
    <location>
        <begin position="69"/>
        <end position="163"/>
    </location>
</feature>
<evidence type="ECO:0000313" key="3">
    <source>
        <dbReference type="Proteomes" id="UP001197093"/>
    </source>
</evidence>
<accession>A0AAD4F874</accession>
<evidence type="ECO:0000313" key="2">
    <source>
        <dbReference type="EMBL" id="KAG7294440.1"/>
    </source>
</evidence>
<dbReference type="PANTHER" id="PTHR24148">
    <property type="entry name" value="ANKYRIN REPEAT DOMAIN-CONTAINING PROTEIN 39 HOMOLOG-RELATED"/>
    <property type="match status" value="1"/>
</dbReference>
<dbReference type="Proteomes" id="UP001197093">
    <property type="component" value="Unassembled WGS sequence"/>
</dbReference>
<organism evidence="2 3">
    <name type="scientific">Staphylotrichum longicolle</name>
    <dbReference type="NCBI Taxonomy" id="669026"/>
    <lineage>
        <taxon>Eukaryota</taxon>
        <taxon>Fungi</taxon>
        <taxon>Dikarya</taxon>
        <taxon>Ascomycota</taxon>
        <taxon>Pezizomycotina</taxon>
        <taxon>Sordariomycetes</taxon>
        <taxon>Sordariomycetidae</taxon>
        <taxon>Sordariales</taxon>
        <taxon>Chaetomiaceae</taxon>
        <taxon>Staphylotrichum</taxon>
    </lineage>
</organism>
<sequence>MASTDPPGPPAQSAQSNEQPLFSYDDARLPSSHDHIRLLDLAPSADRSAPIVCHLACHAIGSSSDAKPFTALSYAWGSPARTHQATIDGKQLGITTSLDEALRHLREPESVLTLWIDQICIDQADNAEKSDQVALMPKIFGAARQVLIWLGPAADDSDEVMELWRDVGLAMREQIGDDFLFSEMGQLELSRLLRYGIFAESKLPEGVERLHKAIQ</sequence>
<protein>
    <recommendedName>
        <fullName evidence="1">Heterokaryon incompatibility domain-containing protein</fullName>
    </recommendedName>
</protein>
<name>A0AAD4F874_9PEZI</name>
<keyword evidence="3" id="KW-1185">Reference proteome</keyword>
<dbReference type="Pfam" id="PF06985">
    <property type="entry name" value="HET"/>
    <property type="match status" value="1"/>
</dbReference>
<gene>
    <name evidence="2" type="ORF">NEMBOFW57_004513</name>
</gene>
<dbReference type="InterPro" id="IPR010730">
    <property type="entry name" value="HET"/>
</dbReference>